<evidence type="ECO:0000313" key="2">
    <source>
        <dbReference type="EMBL" id="KAB7732837.1"/>
    </source>
</evidence>
<proteinExistence type="predicted"/>
<reference evidence="2 3" key="1">
    <citation type="submission" date="2019-10" db="EMBL/GenBank/DDBJ databases">
        <title>Rudanella paleaurantiibacter sp. nov., isolated from sludge.</title>
        <authorList>
            <person name="Xu S.Q."/>
        </authorList>
    </citation>
    <scope>NUCLEOTIDE SEQUENCE [LARGE SCALE GENOMIC DNA]</scope>
    <source>
        <strain evidence="2 3">HX-22-17</strain>
    </source>
</reference>
<keyword evidence="1" id="KW-0472">Membrane</keyword>
<feature type="transmembrane region" description="Helical" evidence="1">
    <location>
        <begin position="6"/>
        <end position="25"/>
    </location>
</feature>
<keyword evidence="1" id="KW-0812">Transmembrane</keyword>
<dbReference type="Proteomes" id="UP000488299">
    <property type="component" value="Unassembled WGS sequence"/>
</dbReference>
<evidence type="ECO:0000256" key="1">
    <source>
        <dbReference type="SAM" id="Phobius"/>
    </source>
</evidence>
<comment type="caution">
    <text evidence="2">The sequence shown here is derived from an EMBL/GenBank/DDBJ whole genome shotgun (WGS) entry which is preliminary data.</text>
</comment>
<dbReference type="EMBL" id="WELI01000001">
    <property type="protein sequence ID" value="KAB7732837.1"/>
    <property type="molecule type" value="Genomic_DNA"/>
</dbReference>
<keyword evidence="1" id="KW-1133">Transmembrane helix</keyword>
<name>A0A7J5U5H4_9BACT</name>
<evidence type="ECO:0000313" key="3">
    <source>
        <dbReference type="Proteomes" id="UP000488299"/>
    </source>
</evidence>
<sequence>MLHLLWTLLNTAVFVVFLITCFRATKLLRQELGLSTTLFLVFGILSFVSRSTDSPTAGRGAPNTNAQTWTLNPVDSLQQGTMQMVNVELEKTLLSTYGLTIRYQQGPQTNHPIDAYSVLTGLVGGIKWKPSDVSVVETRKGQFRYTVMGTVEWQLLGTTLYTEPKQYQGTVSVP</sequence>
<dbReference type="RefSeq" id="WP_152122490.1">
    <property type="nucleotide sequence ID" value="NZ_WELI01000001.1"/>
</dbReference>
<protein>
    <submittedName>
        <fullName evidence="2">Uncharacterized protein</fullName>
    </submittedName>
</protein>
<organism evidence="2 3">
    <name type="scientific">Rudanella paleaurantiibacter</name>
    <dbReference type="NCBI Taxonomy" id="2614655"/>
    <lineage>
        <taxon>Bacteria</taxon>
        <taxon>Pseudomonadati</taxon>
        <taxon>Bacteroidota</taxon>
        <taxon>Cytophagia</taxon>
        <taxon>Cytophagales</taxon>
        <taxon>Cytophagaceae</taxon>
        <taxon>Rudanella</taxon>
    </lineage>
</organism>
<gene>
    <name evidence="2" type="ORF">F5984_02490</name>
</gene>
<keyword evidence="3" id="KW-1185">Reference proteome</keyword>
<accession>A0A7J5U5H4</accession>
<feature type="transmembrane region" description="Helical" evidence="1">
    <location>
        <begin position="32"/>
        <end position="49"/>
    </location>
</feature>
<dbReference type="AlphaFoldDB" id="A0A7J5U5H4"/>